<evidence type="ECO:0000256" key="1">
    <source>
        <dbReference type="SAM" id="MobiDB-lite"/>
    </source>
</evidence>
<proteinExistence type="predicted"/>
<evidence type="ECO:0000313" key="2">
    <source>
        <dbReference type="EMBL" id="GES35990.1"/>
    </source>
</evidence>
<feature type="region of interest" description="Disordered" evidence="1">
    <location>
        <begin position="259"/>
        <end position="454"/>
    </location>
</feature>
<feature type="compositionally biased region" description="Basic residues" evidence="1">
    <location>
        <begin position="366"/>
        <end position="380"/>
    </location>
</feature>
<evidence type="ECO:0000313" key="3">
    <source>
        <dbReference type="Proteomes" id="UP000325466"/>
    </source>
</evidence>
<comment type="caution">
    <text evidence="2">The sequence shown here is derived from an EMBL/GenBank/DDBJ whole genome shotgun (WGS) entry which is preliminary data.</text>
</comment>
<dbReference type="Gene3D" id="1.10.30.50">
    <property type="match status" value="1"/>
</dbReference>
<organism evidence="2 3">
    <name type="scientific">Rhodococcus aetherivorans</name>
    <dbReference type="NCBI Taxonomy" id="191292"/>
    <lineage>
        <taxon>Bacteria</taxon>
        <taxon>Bacillati</taxon>
        <taxon>Actinomycetota</taxon>
        <taxon>Actinomycetes</taxon>
        <taxon>Mycobacteriales</taxon>
        <taxon>Nocardiaceae</taxon>
        <taxon>Rhodococcus</taxon>
    </lineage>
</organism>
<feature type="compositionally biased region" description="Polar residues" evidence="1">
    <location>
        <begin position="283"/>
        <end position="295"/>
    </location>
</feature>
<dbReference type="Proteomes" id="UP000325466">
    <property type="component" value="Unassembled WGS sequence"/>
</dbReference>
<sequence length="454" mass="49622">MSLRAPPHRLIRLFAATRRGDTPDANQTSSPPRCVLMPWLRTGDTAATHPRYLALFELADVDAMTRIATFGFVSLCATLSAAHLSDYLVSYGVAASVGHGAEAELLDIAVRSGLMEEVTVDGIRMWKIVDDTEFLHMRTKEEVEWERQRKTDNANPELIVPVRLRDGDACRYCGQVVNWRARKGRLRGTYDHRAAGKAATVDTMVVACQGCNAARGNDPLADERHPLLPAPTKPYYSPHTRDWITAHDWAKANGFTINTRAGRTLPPGTIPEDRQPLVDEQRPSSQLDNAPTAATRQPAGSRAPEPEPSQRPDTQPDTAPTHGSDPTTQADTAPTAATQHPAGPRAPHRQQRPANHADTAHPIPPRPRRQRDHAHQRNRPRPAPTPDLLDTADPAEPHSPASGSAGSGRDGTGLVGNRNHSHDAPSRSSRSRSRRGRRSRSQSTTSRSGDPHAQ</sequence>
<feature type="compositionally biased region" description="Low complexity" evidence="1">
    <location>
        <begin position="325"/>
        <end position="342"/>
    </location>
</feature>
<gene>
    <name evidence="2" type="ORF">RAJCM14343_1239</name>
</gene>
<reference evidence="2 3" key="1">
    <citation type="journal article" date="2018" name="Biodegradation">
        <title>1,4-Dioxane degradation characteristics of Rhodococcus aetherivorans JCM 14343.</title>
        <authorList>
            <person name="Inoue D."/>
            <person name="Tsunoda T."/>
            <person name="Yamamoto N."/>
            <person name="Ike M."/>
            <person name="Sei K."/>
        </authorList>
    </citation>
    <scope>NUCLEOTIDE SEQUENCE [LARGE SCALE GENOMIC DNA]</scope>
    <source>
        <strain evidence="2 3">JCM 14343</strain>
    </source>
</reference>
<feature type="compositionally biased region" description="Gly residues" evidence="1">
    <location>
        <begin position="405"/>
        <end position="414"/>
    </location>
</feature>
<feature type="compositionally biased region" description="Basic residues" evidence="1">
    <location>
        <begin position="429"/>
        <end position="440"/>
    </location>
</feature>
<name>A0ABQ0YHL5_9NOCA</name>
<feature type="compositionally biased region" description="Basic and acidic residues" evidence="1">
    <location>
        <begin position="271"/>
        <end position="282"/>
    </location>
</feature>
<dbReference type="EMBL" id="BLAH01000036">
    <property type="protein sequence ID" value="GES35990.1"/>
    <property type="molecule type" value="Genomic_DNA"/>
</dbReference>
<keyword evidence="3" id="KW-1185">Reference proteome</keyword>
<accession>A0ABQ0YHL5</accession>
<evidence type="ECO:0008006" key="4">
    <source>
        <dbReference type="Google" id="ProtNLM"/>
    </source>
</evidence>
<protein>
    <recommendedName>
        <fullName evidence="4">HNH endonuclease</fullName>
    </recommendedName>
</protein>